<dbReference type="InterPro" id="IPR013025">
    <property type="entry name" value="Ribosomal_uL23-like"/>
</dbReference>
<keyword evidence="4 6" id="KW-0689">Ribosomal protein</keyword>
<reference evidence="8 9" key="1">
    <citation type="submission" date="2018-08" db="EMBL/GenBank/DDBJ databases">
        <title>Genomic Encyclopedia of Type Strains, Phase IV (KMG-IV): sequencing the most valuable type-strain genomes for metagenomic binning, comparative biology and taxonomic classification.</title>
        <authorList>
            <person name="Goeker M."/>
        </authorList>
    </citation>
    <scope>NUCLEOTIDE SEQUENCE [LARGE SCALE GENOMIC DNA]</scope>
    <source>
        <strain evidence="8 9">DSM 23923</strain>
    </source>
</reference>
<sequence length="100" mass="11340">MSTAFDVLKKPLITEKTAYQSSKLNQFSFEVPLDVTRTQVKEAVETAFEVTVLKVNIINVAPKVSRRGRNRRMAIRKSAYKKAIVTLSPEDRIPIFEGVE</sequence>
<dbReference type="PANTHER" id="PTHR11620">
    <property type="entry name" value="60S RIBOSOMAL PROTEIN L23A"/>
    <property type="match status" value="1"/>
</dbReference>
<dbReference type="Gene3D" id="3.30.70.330">
    <property type="match status" value="1"/>
</dbReference>
<evidence type="ECO:0000256" key="6">
    <source>
        <dbReference type="HAMAP-Rule" id="MF_01369"/>
    </source>
</evidence>
<accession>A0A347ZVC6</accession>
<keyword evidence="9" id="KW-1185">Reference proteome</keyword>
<comment type="caution">
    <text evidence="8">The sequence shown here is derived from an EMBL/GenBank/DDBJ whole genome shotgun (WGS) entry which is preliminary data.</text>
</comment>
<evidence type="ECO:0000256" key="3">
    <source>
        <dbReference type="ARBA" id="ARBA00022884"/>
    </source>
</evidence>
<dbReference type="EMBL" id="QUMS01000001">
    <property type="protein sequence ID" value="REG10154.1"/>
    <property type="molecule type" value="Genomic_DNA"/>
</dbReference>
<evidence type="ECO:0000256" key="2">
    <source>
        <dbReference type="ARBA" id="ARBA00022730"/>
    </source>
</evidence>
<keyword evidence="3 6" id="KW-0694">RNA-binding</keyword>
<dbReference type="OrthoDB" id="9793353at2"/>
<dbReference type="SUPFAM" id="SSF54189">
    <property type="entry name" value="Ribosomal proteins S24e, L23 and L15e"/>
    <property type="match status" value="1"/>
</dbReference>
<comment type="similarity">
    <text evidence="1 6 7">Belongs to the universal ribosomal protein uL23 family.</text>
</comment>
<dbReference type="InterPro" id="IPR012677">
    <property type="entry name" value="Nucleotide-bd_a/b_plait_sf"/>
</dbReference>
<dbReference type="Proteomes" id="UP000256388">
    <property type="component" value="Unassembled WGS sequence"/>
</dbReference>
<organism evidence="8 9">
    <name type="scientific">Pelolinea submarina</name>
    <dbReference type="NCBI Taxonomy" id="913107"/>
    <lineage>
        <taxon>Bacteria</taxon>
        <taxon>Bacillati</taxon>
        <taxon>Chloroflexota</taxon>
        <taxon>Anaerolineae</taxon>
        <taxon>Anaerolineales</taxon>
        <taxon>Anaerolineaceae</taxon>
        <taxon>Pelolinea</taxon>
    </lineage>
</organism>
<evidence type="ECO:0000313" key="8">
    <source>
        <dbReference type="EMBL" id="REG10154.1"/>
    </source>
</evidence>
<dbReference type="AlphaFoldDB" id="A0A347ZVC6"/>
<keyword evidence="2 6" id="KW-0699">rRNA-binding</keyword>
<dbReference type="Pfam" id="PF00276">
    <property type="entry name" value="Ribosomal_L23"/>
    <property type="match status" value="1"/>
</dbReference>
<proteinExistence type="inferred from homology"/>
<dbReference type="PROSITE" id="PS00050">
    <property type="entry name" value="RIBOSOMAL_L23"/>
    <property type="match status" value="1"/>
</dbReference>
<dbReference type="GO" id="GO:0003735">
    <property type="term" value="F:structural constituent of ribosome"/>
    <property type="evidence" value="ECO:0007669"/>
    <property type="project" value="InterPro"/>
</dbReference>
<dbReference type="NCBIfam" id="NF004363">
    <property type="entry name" value="PRK05738.2-4"/>
    <property type="match status" value="1"/>
</dbReference>
<evidence type="ECO:0000256" key="1">
    <source>
        <dbReference type="ARBA" id="ARBA00006700"/>
    </source>
</evidence>
<dbReference type="InterPro" id="IPR012678">
    <property type="entry name" value="Ribosomal_uL23/eL15/eS24_sf"/>
</dbReference>
<evidence type="ECO:0000256" key="7">
    <source>
        <dbReference type="RuleBase" id="RU003934"/>
    </source>
</evidence>
<comment type="function">
    <text evidence="6">One of the early assembly proteins it binds 23S rRNA. One of the proteins that surrounds the polypeptide exit tunnel on the outside of the ribosome. Forms the main docking site for trigger factor binding to the ribosome.</text>
</comment>
<evidence type="ECO:0000313" key="9">
    <source>
        <dbReference type="Proteomes" id="UP000256388"/>
    </source>
</evidence>
<dbReference type="GO" id="GO:1990904">
    <property type="term" value="C:ribonucleoprotein complex"/>
    <property type="evidence" value="ECO:0007669"/>
    <property type="project" value="UniProtKB-KW"/>
</dbReference>
<evidence type="ECO:0000256" key="5">
    <source>
        <dbReference type="ARBA" id="ARBA00023274"/>
    </source>
</evidence>
<gene>
    <name evidence="6" type="primary">rplW</name>
    <name evidence="8" type="ORF">DFR64_0005</name>
</gene>
<evidence type="ECO:0000256" key="4">
    <source>
        <dbReference type="ARBA" id="ARBA00022980"/>
    </source>
</evidence>
<dbReference type="GO" id="GO:0005840">
    <property type="term" value="C:ribosome"/>
    <property type="evidence" value="ECO:0007669"/>
    <property type="project" value="UniProtKB-KW"/>
</dbReference>
<dbReference type="GO" id="GO:0019843">
    <property type="term" value="F:rRNA binding"/>
    <property type="evidence" value="ECO:0007669"/>
    <property type="project" value="UniProtKB-UniRule"/>
</dbReference>
<dbReference type="HAMAP" id="MF_01369_B">
    <property type="entry name" value="Ribosomal_uL23_B"/>
    <property type="match status" value="1"/>
</dbReference>
<keyword evidence="5 6" id="KW-0687">Ribonucleoprotein</keyword>
<comment type="subunit">
    <text evidence="6">Part of the 50S ribosomal subunit. Contacts protein L29, and trigger factor when it is bound to the ribosome.</text>
</comment>
<name>A0A347ZVC6_9CHLR</name>
<dbReference type="GO" id="GO:0006412">
    <property type="term" value="P:translation"/>
    <property type="evidence" value="ECO:0007669"/>
    <property type="project" value="UniProtKB-UniRule"/>
</dbReference>
<protein>
    <recommendedName>
        <fullName evidence="6">Large ribosomal subunit protein uL23</fullName>
    </recommendedName>
</protein>
<dbReference type="InterPro" id="IPR001014">
    <property type="entry name" value="Ribosomal_uL23_CS"/>
</dbReference>
<dbReference type="RefSeq" id="WP_116223348.1">
    <property type="nucleotide sequence ID" value="NZ_AP018437.1"/>
</dbReference>